<feature type="transmembrane region" description="Helical" evidence="1">
    <location>
        <begin position="48"/>
        <end position="71"/>
    </location>
</feature>
<dbReference type="Ensembl" id="ENSZALT00000002122.1">
    <property type="protein sequence ID" value="ENSZALP00000001142.1"/>
    <property type="gene ID" value="ENSZALG00000001352.1"/>
</dbReference>
<dbReference type="PANTHER" id="PTHR15717">
    <property type="entry name" value="PROTEIN KIAA0494"/>
    <property type="match status" value="1"/>
</dbReference>
<accession>A0A8D2M244</accession>
<dbReference type="InterPro" id="IPR042352">
    <property type="entry name" value="EFCAB14"/>
</dbReference>
<evidence type="ECO:0000313" key="2">
    <source>
        <dbReference type="Ensembl" id="ENSZALP00000001142.1"/>
    </source>
</evidence>
<keyword evidence="1" id="KW-0472">Membrane</keyword>
<name>A0A8D2M244_ZONAL</name>
<proteinExistence type="predicted"/>
<evidence type="ECO:0000256" key="1">
    <source>
        <dbReference type="SAM" id="Phobius"/>
    </source>
</evidence>
<keyword evidence="3" id="KW-1185">Reference proteome</keyword>
<dbReference type="Gene3D" id="1.10.287.1490">
    <property type="match status" value="1"/>
</dbReference>
<keyword evidence="1" id="KW-0812">Transmembrane</keyword>
<reference evidence="2" key="2">
    <citation type="submission" date="2025-09" db="UniProtKB">
        <authorList>
            <consortium name="Ensembl"/>
        </authorList>
    </citation>
    <scope>IDENTIFICATION</scope>
</reference>
<dbReference type="PANTHER" id="PTHR15717:SF2">
    <property type="entry name" value="EF-HAND CALCIUM-BINDING DOMAIN-CONTAINING PROTEIN 14"/>
    <property type="match status" value="1"/>
</dbReference>
<reference evidence="2" key="1">
    <citation type="submission" date="2025-08" db="UniProtKB">
        <authorList>
            <consortium name="Ensembl"/>
        </authorList>
    </citation>
    <scope>IDENTIFICATION</scope>
</reference>
<gene>
    <name evidence="2" type="primary">EFCAB14</name>
</gene>
<dbReference type="Proteomes" id="UP000694413">
    <property type="component" value="Unassembled WGS sequence"/>
</dbReference>
<dbReference type="AlphaFoldDB" id="A0A8D2M244"/>
<organism evidence="2 3">
    <name type="scientific">Zonotrichia albicollis</name>
    <name type="common">White-throated sparrow</name>
    <name type="synonym">Fringilla albicollis</name>
    <dbReference type="NCBI Taxonomy" id="44394"/>
    <lineage>
        <taxon>Eukaryota</taxon>
        <taxon>Metazoa</taxon>
        <taxon>Chordata</taxon>
        <taxon>Craniata</taxon>
        <taxon>Vertebrata</taxon>
        <taxon>Euteleostomi</taxon>
        <taxon>Archelosauria</taxon>
        <taxon>Archosauria</taxon>
        <taxon>Dinosauria</taxon>
        <taxon>Saurischia</taxon>
        <taxon>Theropoda</taxon>
        <taxon>Coelurosauria</taxon>
        <taxon>Aves</taxon>
        <taxon>Neognathae</taxon>
        <taxon>Neoaves</taxon>
        <taxon>Telluraves</taxon>
        <taxon>Australaves</taxon>
        <taxon>Passeriformes</taxon>
        <taxon>Passerellidae</taxon>
        <taxon>Zonotrichia</taxon>
    </lineage>
</organism>
<evidence type="ECO:0000313" key="3">
    <source>
        <dbReference type="Proteomes" id="UP000694413"/>
    </source>
</evidence>
<keyword evidence="1" id="KW-1133">Transmembrane helix</keyword>
<sequence length="225" mass="25423">LAKHHRCGKHIGLAGKRDAHLSPAQHCCILTSCYFVFCRGDYLRCCRFCYPLCAFVILAACVVACVGLVWMQVALKEDLDAIKEKFRTMESNQKTSFQEIPKLNEDLVQNQKQLEQIETGELGLSKIWINITEINKQISLLTSTVNHLKNNIKSAADLISLPLTVEKLQKTVANIGSTLTSVAHDVENIQTAIEEYKKSIEILQNDVVRKIHCFHTNMKQVKRNA</sequence>
<protein>
    <submittedName>
        <fullName evidence="2">EF-hand calcium binding domain 14</fullName>
    </submittedName>
</protein>